<proteinExistence type="predicted"/>
<feature type="region of interest" description="Disordered" evidence="6">
    <location>
        <begin position="350"/>
        <end position="460"/>
    </location>
</feature>
<comment type="subcellular location">
    <subcellularLocation>
        <location evidence="1">Nucleus</location>
    </subcellularLocation>
</comment>
<dbReference type="RefSeq" id="XP_050515208.1">
    <property type="nucleotide sequence ID" value="XM_050659251.1"/>
</dbReference>
<evidence type="ECO:0000313" key="9">
    <source>
        <dbReference type="Proteomes" id="UP001652700"/>
    </source>
</evidence>
<dbReference type="GO" id="GO:0000981">
    <property type="term" value="F:DNA-binding transcription factor activity, RNA polymerase II-specific"/>
    <property type="evidence" value="ECO:0007669"/>
    <property type="project" value="TreeGrafter"/>
</dbReference>
<keyword evidence="2" id="KW-0805">Transcription regulation</keyword>
<evidence type="ECO:0000256" key="1">
    <source>
        <dbReference type="ARBA" id="ARBA00004123"/>
    </source>
</evidence>
<keyword evidence="9" id="KW-1185">Reference proteome</keyword>
<accession>A0A6P7GB52</accession>
<dbReference type="GeneID" id="114340034"/>
<feature type="compositionally biased region" description="Basic and acidic residues" evidence="6">
    <location>
        <begin position="431"/>
        <end position="452"/>
    </location>
</feature>
<feature type="compositionally biased region" description="Basic residues" evidence="6">
    <location>
        <begin position="412"/>
        <end position="422"/>
    </location>
</feature>
<dbReference type="GO" id="GO:0000978">
    <property type="term" value="F:RNA polymerase II cis-regulatory region sequence-specific DNA binding"/>
    <property type="evidence" value="ECO:0007669"/>
    <property type="project" value="TreeGrafter"/>
</dbReference>
<reference evidence="10" key="1">
    <citation type="submission" date="2025-04" db="UniProtKB">
        <authorList>
            <consortium name="RefSeq"/>
        </authorList>
    </citation>
    <scope>IDENTIFICATION</scope>
    <source>
        <tissue evidence="10">Whole insect</tissue>
    </source>
</reference>
<name>A0A6P7GB52_DIAVI</name>
<dbReference type="EnsemblMetazoa" id="XM_050659251.1">
    <property type="protein sequence ID" value="XP_050515208.1"/>
    <property type="gene ID" value="LOC114340034"/>
</dbReference>
<keyword evidence="3" id="KW-0238">DNA-binding</keyword>
<feature type="compositionally biased region" description="Polar residues" evidence="6">
    <location>
        <begin position="353"/>
        <end position="364"/>
    </location>
</feature>
<dbReference type="PANTHER" id="PTHR11988">
    <property type="entry name" value="THYROTROPH EMBRYONIC FACTOR RELATED"/>
    <property type="match status" value="1"/>
</dbReference>
<reference evidence="8" key="2">
    <citation type="submission" date="2025-05" db="UniProtKB">
        <authorList>
            <consortium name="EnsemblMetazoa"/>
        </authorList>
    </citation>
    <scope>IDENTIFICATION</scope>
</reference>
<dbReference type="Gene3D" id="1.20.5.170">
    <property type="match status" value="1"/>
</dbReference>
<evidence type="ECO:0000256" key="6">
    <source>
        <dbReference type="SAM" id="MobiDB-lite"/>
    </source>
</evidence>
<keyword evidence="4" id="KW-0804">Transcription</keyword>
<evidence type="ECO:0000313" key="8">
    <source>
        <dbReference type="EnsemblMetazoa" id="XP_050515208.1"/>
    </source>
</evidence>
<evidence type="ECO:0000256" key="2">
    <source>
        <dbReference type="ARBA" id="ARBA00023015"/>
    </source>
</evidence>
<feature type="compositionally biased region" description="Low complexity" evidence="6">
    <location>
        <begin position="256"/>
        <end position="277"/>
    </location>
</feature>
<dbReference type="AlphaFoldDB" id="A0A6P7GB52"/>
<feature type="region of interest" description="Disordered" evidence="6">
    <location>
        <begin position="256"/>
        <end position="298"/>
    </location>
</feature>
<dbReference type="SUPFAM" id="SSF57959">
    <property type="entry name" value="Leucine zipper domain"/>
    <property type="match status" value="1"/>
</dbReference>
<evidence type="ECO:0000256" key="4">
    <source>
        <dbReference type="ARBA" id="ARBA00023163"/>
    </source>
</evidence>
<organism evidence="10">
    <name type="scientific">Diabrotica virgifera virgifera</name>
    <name type="common">western corn rootworm</name>
    <dbReference type="NCBI Taxonomy" id="50390"/>
    <lineage>
        <taxon>Eukaryota</taxon>
        <taxon>Metazoa</taxon>
        <taxon>Ecdysozoa</taxon>
        <taxon>Arthropoda</taxon>
        <taxon>Hexapoda</taxon>
        <taxon>Insecta</taxon>
        <taxon>Pterygota</taxon>
        <taxon>Neoptera</taxon>
        <taxon>Endopterygota</taxon>
        <taxon>Coleoptera</taxon>
        <taxon>Polyphaga</taxon>
        <taxon>Cucujiformia</taxon>
        <taxon>Chrysomeloidea</taxon>
        <taxon>Chrysomelidae</taxon>
        <taxon>Galerucinae</taxon>
        <taxon>Diabroticina</taxon>
        <taxon>Diabroticites</taxon>
        <taxon>Diabrotica</taxon>
    </lineage>
</organism>
<sequence length="504" mass="56916">MSYYFAMSLSTWSLPAKFTTFVDPIEKYLSHTRHEVGVSLREQIEEDLMTATEKRHSFESSAIDPVSFMYVDPYDVNPLSRSSDLPPATILADIPLKVESSVSQQSQFATGGGVFYVPPRRIKLEMEEFGDLSSFVSPQRIISNAVDELNTPVFDKDAFDFDISSYQTNVQAHLMLKCDAAFFRENSSLNPLNNQEDVFINPENMHRNAVAFNNQQLYTDADIYSPTASENGTYIVKQSPDNSSMFDMDINSSVSVRSSSSRHSSYPSSPVGSVVRPAATETPDDSEMSFQSSSSSKPRLSLDLGLVHQTNFLDVNTPSIIAEVVSLESTGFNILDLVKEDDIQFVNDVFPDASTSTPPSNVSQKVAVKQPRRRHRMADDDDDEDYVPPSMKTSRYPVAHDYSSDSEDEKPLKKKARGRPPKRTQSISSDCSKDSDVSKYRELRDKNNEASRKSRMKRKVKELEMDKEADELHNKNIKLKAQVEELEKMVNNFRDNLFKIMINK</sequence>
<dbReference type="InterPro" id="IPR004827">
    <property type="entry name" value="bZIP"/>
</dbReference>
<protein>
    <submittedName>
        <fullName evidence="10">Uncharacterized protein LOC114340034 isoform X1</fullName>
    </submittedName>
</protein>
<gene>
    <name evidence="10" type="primary">LOC114340034</name>
</gene>
<dbReference type="SMART" id="SM00338">
    <property type="entry name" value="BRLZ"/>
    <property type="match status" value="1"/>
</dbReference>
<feature type="compositionally biased region" description="Low complexity" evidence="6">
    <location>
        <begin position="288"/>
        <end position="298"/>
    </location>
</feature>
<dbReference type="OrthoDB" id="6624782at2759"/>
<dbReference type="InterPro" id="IPR040223">
    <property type="entry name" value="PAR_bZIP"/>
</dbReference>
<dbReference type="PROSITE" id="PS50217">
    <property type="entry name" value="BZIP"/>
    <property type="match status" value="1"/>
</dbReference>
<dbReference type="Proteomes" id="UP001652700">
    <property type="component" value="Unplaced"/>
</dbReference>
<evidence type="ECO:0000256" key="5">
    <source>
        <dbReference type="ARBA" id="ARBA00023242"/>
    </source>
</evidence>
<feature type="domain" description="BZIP" evidence="7">
    <location>
        <begin position="437"/>
        <end position="500"/>
    </location>
</feature>
<dbReference type="CDD" id="cd14813">
    <property type="entry name" value="bZIP_BmCbz-like"/>
    <property type="match status" value="1"/>
</dbReference>
<dbReference type="Pfam" id="PF07716">
    <property type="entry name" value="bZIP_2"/>
    <property type="match status" value="1"/>
</dbReference>
<dbReference type="GO" id="GO:0005634">
    <property type="term" value="C:nucleus"/>
    <property type="evidence" value="ECO:0007669"/>
    <property type="project" value="UniProtKB-SubCell"/>
</dbReference>
<evidence type="ECO:0000313" key="10">
    <source>
        <dbReference type="RefSeq" id="XP_028146546.1"/>
    </source>
</evidence>
<dbReference type="InterPro" id="IPR046347">
    <property type="entry name" value="bZIP_sf"/>
</dbReference>
<dbReference type="InParanoid" id="A0A6P7GB52"/>
<dbReference type="RefSeq" id="XP_028146546.1">
    <property type="nucleotide sequence ID" value="XM_028290745.1"/>
</dbReference>
<evidence type="ECO:0000256" key="3">
    <source>
        <dbReference type="ARBA" id="ARBA00023125"/>
    </source>
</evidence>
<keyword evidence="5" id="KW-0539">Nucleus</keyword>
<dbReference type="PROSITE" id="PS00036">
    <property type="entry name" value="BZIP_BASIC"/>
    <property type="match status" value="1"/>
</dbReference>
<evidence type="ECO:0000259" key="7">
    <source>
        <dbReference type="PROSITE" id="PS50217"/>
    </source>
</evidence>
<dbReference type="PANTHER" id="PTHR11988:SF27">
    <property type="entry name" value="GH27708P"/>
    <property type="match status" value="1"/>
</dbReference>